<dbReference type="Proteomes" id="UP000325081">
    <property type="component" value="Unassembled WGS sequence"/>
</dbReference>
<keyword evidence="2" id="KW-1185">Reference proteome</keyword>
<evidence type="ECO:0000313" key="2">
    <source>
        <dbReference type="Proteomes" id="UP000325081"/>
    </source>
</evidence>
<accession>A0A5A7QZW5</accession>
<organism evidence="1 2">
    <name type="scientific">Striga asiatica</name>
    <name type="common">Asiatic witchweed</name>
    <name type="synonym">Buchnera asiatica</name>
    <dbReference type="NCBI Taxonomy" id="4170"/>
    <lineage>
        <taxon>Eukaryota</taxon>
        <taxon>Viridiplantae</taxon>
        <taxon>Streptophyta</taxon>
        <taxon>Embryophyta</taxon>
        <taxon>Tracheophyta</taxon>
        <taxon>Spermatophyta</taxon>
        <taxon>Magnoliopsida</taxon>
        <taxon>eudicotyledons</taxon>
        <taxon>Gunneridae</taxon>
        <taxon>Pentapetalae</taxon>
        <taxon>asterids</taxon>
        <taxon>lamiids</taxon>
        <taxon>Lamiales</taxon>
        <taxon>Orobanchaceae</taxon>
        <taxon>Buchnereae</taxon>
        <taxon>Striga</taxon>
    </lineage>
</organism>
<evidence type="ECO:0000313" key="1">
    <source>
        <dbReference type="EMBL" id="GER50622.1"/>
    </source>
</evidence>
<reference evidence="2" key="1">
    <citation type="journal article" date="2019" name="Curr. Biol.">
        <title>Genome Sequence of Striga asiatica Provides Insight into the Evolution of Plant Parasitism.</title>
        <authorList>
            <person name="Yoshida S."/>
            <person name="Kim S."/>
            <person name="Wafula E.K."/>
            <person name="Tanskanen J."/>
            <person name="Kim Y.M."/>
            <person name="Honaas L."/>
            <person name="Yang Z."/>
            <person name="Spallek T."/>
            <person name="Conn C.E."/>
            <person name="Ichihashi Y."/>
            <person name="Cheong K."/>
            <person name="Cui S."/>
            <person name="Der J.P."/>
            <person name="Gundlach H."/>
            <person name="Jiao Y."/>
            <person name="Hori C."/>
            <person name="Ishida J.K."/>
            <person name="Kasahara H."/>
            <person name="Kiba T."/>
            <person name="Kim M.S."/>
            <person name="Koo N."/>
            <person name="Laohavisit A."/>
            <person name="Lee Y.H."/>
            <person name="Lumba S."/>
            <person name="McCourt P."/>
            <person name="Mortimer J.C."/>
            <person name="Mutuku J.M."/>
            <person name="Nomura T."/>
            <person name="Sasaki-Sekimoto Y."/>
            <person name="Seto Y."/>
            <person name="Wang Y."/>
            <person name="Wakatake T."/>
            <person name="Sakakibara H."/>
            <person name="Demura T."/>
            <person name="Yamaguchi S."/>
            <person name="Yoneyama K."/>
            <person name="Manabe R.I."/>
            <person name="Nelson D.C."/>
            <person name="Schulman A.H."/>
            <person name="Timko M.P."/>
            <person name="dePamphilis C.W."/>
            <person name="Choi D."/>
            <person name="Shirasu K."/>
        </authorList>
    </citation>
    <scope>NUCLEOTIDE SEQUENCE [LARGE SCALE GENOMIC DNA]</scope>
    <source>
        <strain evidence="2">cv. UVA1</strain>
    </source>
</reference>
<sequence>MAAAANCGDGIDIIGGAVRGEGGPFVEMAAAVSRRRGSWCRFISRWLRLGWCQRQRYTVALAVNPSASAAEYGVYGEAHGGRIRCLRQIEFVCACVIDRERKENEWEEREKRINGMEMVCGAHNVNCQSEYFTLLPFYPRV</sequence>
<name>A0A5A7QZW5_STRAF</name>
<comment type="caution">
    <text evidence="1">The sequence shown here is derived from an EMBL/GenBank/DDBJ whole genome shotgun (WGS) entry which is preliminary data.</text>
</comment>
<gene>
    <name evidence="1" type="ORF">STAS_27944</name>
</gene>
<protein>
    <submittedName>
        <fullName evidence="1">Type-2 restriction enzyme MjaIII</fullName>
    </submittedName>
</protein>
<proteinExistence type="predicted"/>
<dbReference type="EMBL" id="BKCP01009403">
    <property type="protein sequence ID" value="GER50622.1"/>
    <property type="molecule type" value="Genomic_DNA"/>
</dbReference>
<dbReference type="AlphaFoldDB" id="A0A5A7QZW5"/>